<evidence type="ECO:0000256" key="2">
    <source>
        <dbReference type="SAM" id="MobiDB-lite"/>
    </source>
</evidence>
<dbReference type="GO" id="GO:0031175">
    <property type="term" value="P:neuron projection development"/>
    <property type="evidence" value="ECO:0007669"/>
    <property type="project" value="TreeGrafter"/>
</dbReference>
<keyword evidence="4" id="KW-1185">Reference proteome</keyword>
<dbReference type="AlphaFoldDB" id="A0AAE0THN7"/>
<evidence type="ECO:0000256" key="1">
    <source>
        <dbReference type="ARBA" id="ARBA00006927"/>
    </source>
</evidence>
<dbReference type="InterPro" id="IPR016024">
    <property type="entry name" value="ARM-type_fold"/>
</dbReference>
<dbReference type="SUPFAM" id="SSF48371">
    <property type="entry name" value="ARM repeat"/>
    <property type="match status" value="1"/>
</dbReference>
<evidence type="ECO:0008006" key="5">
    <source>
        <dbReference type="Google" id="ProtNLM"/>
    </source>
</evidence>
<gene>
    <name evidence="3" type="ORF">CHS0354_008674</name>
</gene>
<feature type="region of interest" description="Disordered" evidence="2">
    <location>
        <begin position="546"/>
        <end position="578"/>
    </location>
</feature>
<dbReference type="Pfam" id="PF05536">
    <property type="entry name" value="Neurochondrin"/>
    <property type="match status" value="2"/>
</dbReference>
<dbReference type="InterPro" id="IPR008709">
    <property type="entry name" value="Neurochondrin"/>
</dbReference>
<dbReference type="PANTHER" id="PTHR13109">
    <property type="entry name" value="NEUROCHONDRIN"/>
    <property type="match status" value="1"/>
</dbReference>
<comment type="caution">
    <text evidence="3">The sequence shown here is derived from an EMBL/GenBank/DDBJ whole genome shotgun (WGS) entry which is preliminary data.</text>
</comment>
<reference evidence="3" key="3">
    <citation type="submission" date="2023-05" db="EMBL/GenBank/DDBJ databases">
        <authorList>
            <person name="Smith C.H."/>
        </authorList>
    </citation>
    <scope>NUCLEOTIDE SEQUENCE</scope>
    <source>
        <strain evidence="3">CHS0354</strain>
        <tissue evidence="3">Mantle</tissue>
    </source>
</reference>
<sequence length="905" mass="101831">MDGEKSTNILEKCLTALKTAKSDNDMFAALFMITKITKGSECDQEIKLKILDAINPQFFTRLLKTKVVPEGCSAIVYKDLALSILSALCTDPVLAVHEAVRRNIATLNEAVLTESSCSESQKGGSDIVDDCLAIFSVLSQSEEGQVLLYQETTVSALADITQNQTYGHEKAYDILLHVLNECGPITWQYNKQALNQLVQHLAALFHKDQTARKFELCKTLTFFLTTMPVHMVQEEDPPWLDDIVAGFEYMFRSRLDVIQRELSLRLAAVLVDMCGVKFILPPHTKDSKTFLLMTHLCCVEVRMVLEEPDTQKVFLKSSLLSSCYTLLESVINFMINGPVLRLDDRQVVQLNSAMVGAFGAVLFFLQKIAQESPCKWDSIVFATVRVLAAWIAEETSALREKVYSLIPFLLRISNMSLKPQFATENEDQVNLRDVLDQANAGSDIVTVQELSGKKQEDTTVKTVEFPSETSEQKCLPKEADSLKDNAEWLNERKAKSADEESPVTLLDSGDNILSACDIDSQQFKESLQISSDDNPAERIKELGNWTIPPTDKIDQHNSQITKKCSDSKPEPESSCLSSTLETGHIANQELDNQGKTDCTSVHSITDGACGNSSICDVSLENNRQGDLLEEKNPGVCAFRGFDILRFLLPGFCHLTTEDQPRSILMEHDLPELLEYYFNIQWNRYSHEMGNREIQVGLIILCNIFLNLTVLEMQIVKDCQTFHRILNAVVQIANTIGDVEGQLCLSSHLVALGLMMFRQQADRFNSSDEHLDKFFQMAILFVRGAFVGKQRKKNVFLLCLTEQYCPVWNQISQTWFLSMQALAACFPLYPDLYKILLKSGWIPSLLKMLNEVKDRDLDEETRGSYLRFLCAACQNPTCKLVIRDQGGLDVARLYGSKDLMELLQKS</sequence>
<feature type="compositionally biased region" description="Basic and acidic residues" evidence="2">
    <location>
        <begin position="470"/>
        <end position="479"/>
    </location>
</feature>
<feature type="region of interest" description="Disordered" evidence="2">
    <location>
        <begin position="456"/>
        <end position="479"/>
    </location>
</feature>
<evidence type="ECO:0000313" key="3">
    <source>
        <dbReference type="EMBL" id="KAK3610391.1"/>
    </source>
</evidence>
<dbReference type="EMBL" id="JAEAOA010000568">
    <property type="protein sequence ID" value="KAK3610391.1"/>
    <property type="molecule type" value="Genomic_DNA"/>
</dbReference>
<reference evidence="3" key="1">
    <citation type="journal article" date="2021" name="Genome Biol. Evol.">
        <title>A High-Quality Reference Genome for a Parasitic Bivalve with Doubly Uniparental Inheritance (Bivalvia: Unionida).</title>
        <authorList>
            <person name="Smith C.H."/>
        </authorList>
    </citation>
    <scope>NUCLEOTIDE SEQUENCE</scope>
    <source>
        <strain evidence="3">CHS0354</strain>
    </source>
</reference>
<dbReference type="Proteomes" id="UP001195483">
    <property type="component" value="Unassembled WGS sequence"/>
</dbReference>
<organism evidence="3 4">
    <name type="scientific">Potamilus streckersoni</name>
    <dbReference type="NCBI Taxonomy" id="2493646"/>
    <lineage>
        <taxon>Eukaryota</taxon>
        <taxon>Metazoa</taxon>
        <taxon>Spiralia</taxon>
        <taxon>Lophotrochozoa</taxon>
        <taxon>Mollusca</taxon>
        <taxon>Bivalvia</taxon>
        <taxon>Autobranchia</taxon>
        <taxon>Heteroconchia</taxon>
        <taxon>Palaeoheterodonta</taxon>
        <taxon>Unionida</taxon>
        <taxon>Unionoidea</taxon>
        <taxon>Unionidae</taxon>
        <taxon>Ambleminae</taxon>
        <taxon>Lampsilini</taxon>
        <taxon>Potamilus</taxon>
    </lineage>
</organism>
<reference evidence="3" key="2">
    <citation type="journal article" date="2021" name="Genome Biol. Evol.">
        <title>Developing a high-quality reference genome for a parasitic bivalve with doubly uniparental inheritance (Bivalvia: Unionida).</title>
        <authorList>
            <person name="Smith C.H."/>
        </authorList>
    </citation>
    <scope>NUCLEOTIDE SEQUENCE</scope>
    <source>
        <strain evidence="3">CHS0354</strain>
        <tissue evidence="3">Mantle</tissue>
    </source>
</reference>
<accession>A0AAE0THN7</accession>
<proteinExistence type="inferred from homology"/>
<dbReference type="PANTHER" id="PTHR13109:SF7">
    <property type="entry name" value="NEUROCHONDRIN"/>
    <property type="match status" value="1"/>
</dbReference>
<evidence type="ECO:0000313" key="4">
    <source>
        <dbReference type="Proteomes" id="UP001195483"/>
    </source>
</evidence>
<comment type="similarity">
    <text evidence="1">Belongs to the neurochondrin family.</text>
</comment>
<name>A0AAE0THN7_9BIVA</name>
<dbReference type="GO" id="GO:0030425">
    <property type="term" value="C:dendrite"/>
    <property type="evidence" value="ECO:0007669"/>
    <property type="project" value="TreeGrafter"/>
</dbReference>
<protein>
    <recommendedName>
        <fullName evidence="5">Neurochondrin</fullName>
    </recommendedName>
</protein>
<dbReference type="GO" id="GO:0048168">
    <property type="term" value="P:regulation of neuronal synaptic plasticity"/>
    <property type="evidence" value="ECO:0007669"/>
    <property type="project" value="TreeGrafter"/>
</dbReference>